<name>A0A077WND7_9FUNG</name>
<sequence length="162" mass="18393">MTTGLTQDLQDSNTYTFTITMEYIRGLSHAKLAHNNQDLRKSVLIANTLQNVHTIDKIEVEGVLEQEWLNTCLDELHIHDNDIQQQPEQMEVEPFPPSLDTRQDQHATSTGWLHDCYHRPDNHYFATPTAVKNTTTSTSTSSTPSQLNVVQHNTFCKPGMST</sequence>
<dbReference type="AlphaFoldDB" id="A0A077WND7"/>
<proteinExistence type="predicted"/>
<reference evidence="1" key="1">
    <citation type="journal article" date="2014" name="Genome Announc.">
        <title>De novo whole-genome sequence and genome annotation of Lichtheimia ramosa.</title>
        <authorList>
            <person name="Linde J."/>
            <person name="Schwartze V."/>
            <person name="Binder U."/>
            <person name="Lass-Florl C."/>
            <person name="Voigt K."/>
            <person name="Horn F."/>
        </authorList>
    </citation>
    <scope>NUCLEOTIDE SEQUENCE</scope>
    <source>
        <strain evidence="1">JMRC FSU:6197</strain>
    </source>
</reference>
<accession>A0A077WND7</accession>
<gene>
    <name evidence="1" type="ORF">LRAMOSA09955</name>
</gene>
<dbReference type="OrthoDB" id="2260409at2759"/>
<organism evidence="1">
    <name type="scientific">Lichtheimia ramosa</name>
    <dbReference type="NCBI Taxonomy" id="688394"/>
    <lineage>
        <taxon>Eukaryota</taxon>
        <taxon>Fungi</taxon>
        <taxon>Fungi incertae sedis</taxon>
        <taxon>Mucoromycota</taxon>
        <taxon>Mucoromycotina</taxon>
        <taxon>Mucoromycetes</taxon>
        <taxon>Mucorales</taxon>
        <taxon>Lichtheimiaceae</taxon>
        <taxon>Lichtheimia</taxon>
    </lineage>
</organism>
<dbReference type="EMBL" id="LK023326">
    <property type="protein sequence ID" value="CDS08594.1"/>
    <property type="molecule type" value="Genomic_DNA"/>
</dbReference>
<evidence type="ECO:0000313" key="1">
    <source>
        <dbReference type="EMBL" id="CDS08594.1"/>
    </source>
</evidence>
<protein>
    <submittedName>
        <fullName evidence="1">Uncharacterized protein</fullName>
    </submittedName>
</protein>